<accession>A0AAV5TJ01</accession>
<evidence type="ECO:0000256" key="6">
    <source>
        <dbReference type="SAM" id="Phobius"/>
    </source>
</evidence>
<evidence type="ECO:0000256" key="2">
    <source>
        <dbReference type="ARBA" id="ARBA00009166"/>
    </source>
</evidence>
<sequence length="155" mass="17565">NFQTPYLFALDDSQAVRSALAVAKPDYEIEDYVIEGGHVCIYNFVVMFTIFVVSAPTAPTLLIVFLLRTKVKSYQEKIRKLETAGTRENSRKILSILTIQALLPIIFLAGVSNYFLCQFNVICSTAQEHFILQVDSFVPLISPVITLYYVKPYRS</sequence>
<feature type="transmembrane region" description="Helical" evidence="6">
    <location>
        <begin position="41"/>
        <end position="67"/>
    </location>
</feature>
<keyword evidence="3 6" id="KW-0812">Transmembrane</keyword>
<dbReference type="EMBL" id="BTSX01000004">
    <property type="protein sequence ID" value="GMS94162.1"/>
    <property type="molecule type" value="Genomic_DNA"/>
</dbReference>
<dbReference type="AlphaFoldDB" id="A0AAV5TJ01"/>
<feature type="non-terminal residue" evidence="7">
    <location>
        <position position="1"/>
    </location>
</feature>
<reference evidence="7" key="1">
    <citation type="submission" date="2023-10" db="EMBL/GenBank/DDBJ databases">
        <title>Genome assembly of Pristionchus species.</title>
        <authorList>
            <person name="Yoshida K."/>
            <person name="Sommer R.J."/>
        </authorList>
    </citation>
    <scope>NUCLEOTIDE SEQUENCE</scope>
    <source>
        <strain evidence="7">RS0144</strain>
    </source>
</reference>
<dbReference type="InterPro" id="IPR050920">
    <property type="entry name" value="Nematode_rcpt-like_delta"/>
</dbReference>
<protein>
    <recommendedName>
        <fullName evidence="9">G protein-coupled receptor</fullName>
    </recommendedName>
</protein>
<organism evidence="7 8">
    <name type="scientific">Pristionchus entomophagus</name>
    <dbReference type="NCBI Taxonomy" id="358040"/>
    <lineage>
        <taxon>Eukaryota</taxon>
        <taxon>Metazoa</taxon>
        <taxon>Ecdysozoa</taxon>
        <taxon>Nematoda</taxon>
        <taxon>Chromadorea</taxon>
        <taxon>Rhabditida</taxon>
        <taxon>Rhabditina</taxon>
        <taxon>Diplogasteromorpha</taxon>
        <taxon>Diplogasteroidea</taxon>
        <taxon>Neodiplogasteridae</taxon>
        <taxon>Pristionchus</taxon>
    </lineage>
</organism>
<comment type="similarity">
    <text evidence="2">Belongs to the nematode receptor-like protein srd family.</text>
</comment>
<dbReference type="GO" id="GO:0016020">
    <property type="term" value="C:membrane"/>
    <property type="evidence" value="ECO:0007669"/>
    <property type="project" value="UniProtKB-SubCell"/>
</dbReference>
<feature type="transmembrane region" description="Helical" evidence="6">
    <location>
        <begin position="93"/>
        <end position="115"/>
    </location>
</feature>
<feature type="transmembrane region" description="Helical" evidence="6">
    <location>
        <begin position="130"/>
        <end position="150"/>
    </location>
</feature>
<feature type="non-terminal residue" evidence="7">
    <location>
        <position position="155"/>
    </location>
</feature>
<evidence type="ECO:0008006" key="9">
    <source>
        <dbReference type="Google" id="ProtNLM"/>
    </source>
</evidence>
<evidence type="ECO:0000313" key="8">
    <source>
        <dbReference type="Proteomes" id="UP001432027"/>
    </source>
</evidence>
<gene>
    <name evidence="7" type="ORF">PENTCL1PPCAC_16337</name>
</gene>
<dbReference type="PANTHER" id="PTHR22945">
    <property type="entry name" value="SERPENTINE RECEPTOR, CLASS D DELTA"/>
    <property type="match status" value="1"/>
</dbReference>
<evidence type="ECO:0000256" key="3">
    <source>
        <dbReference type="ARBA" id="ARBA00022692"/>
    </source>
</evidence>
<keyword evidence="5 6" id="KW-0472">Membrane</keyword>
<keyword evidence="4 6" id="KW-1133">Transmembrane helix</keyword>
<comment type="caution">
    <text evidence="7">The sequence shown here is derived from an EMBL/GenBank/DDBJ whole genome shotgun (WGS) entry which is preliminary data.</text>
</comment>
<comment type="subcellular location">
    <subcellularLocation>
        <location evidence="1">Membrane</location>
        <topology evidence="1">Multi-pass membrane protein</topology>
    </subcellularLocation>
</comment>
<dbReference type="Pfam" id="PF10317">
    <property type="entry name" value="7TM_GPCR_Srd"/>
    <property type="match status" value="1"/>
</dbReference>
<proteinExistence type="inferred from homology"/>
<name>A0AAV5TJ01_9BILA</name>
<evidence type="ECO:0000256" key="1">
    <source>
        <dbReference type="ARBA" id="ARBA00004141"/>
    </source>
</evidence>
<dbReference type="Proteomes" id="UP001432027">
    <property type="component" value="Unassembled WGS sequence"/>
</dbReference>
<dbReference type="InterPro" id="IPR019421">
    <property type="entry name" value="7TM_GPCR_serpentine_rcpt_Srd"/>
</dbReference>
<keyword evidence="8" id="KW-1185">Reference proteome</keyword>
<evidence type="ECO:0000256" key="5">
    <source>
        <dbReference type="ARBA" id="ARBA00023136"/>
    </source>
</evidence>
<evidence type="ECO:0000256" key="4">
    <source>
        <dbReference type="ARBA" id="ARBA00022989"/>
    </source>
</evidence>
<evidence type="ECO:0000313" key="7">
    <source>
        <dbReference type="EMBL" id="GMS94162.1"/>
    </source>
</evidence>
<dbReference type="PANTHER" id="PTHR22945:SF40">
    <property type="entry name" value="SERPENTINE RECEPTOR, CLASS D (DELTA)-RELATED"/>
    <property type="match status" value="1"/>
</dbReference>